<gene>
    <name evidence="1" type="ORF">ACFQIC_06825</name>
</gene>
<reference evidence="2" key="1">
    <citation type="journal article" date="2019" name="Int. J. Syst. Evol. Microbiol.">
        <title>The Global Catalogue of Microorganisms (GCM) 10K type strain sequencing project: providing services to taxonomists for standard genome sequencing and annotation.</title>
        <authorList>
            <consortium name="The Broad Institute Genomics Platform"/>
            <consortium name="The Broad Institute Genome Sequencing Center for Infectious Disease"/>
            <person name="Wu L."/>
            <person name="Ma J."/>
        </authorList>
    </citation>
    <scope>NUCLEOTIDE SEQUENCE [LARGE SCALE GENOMIC DNA]</scope>
    <source>
        <strain evidence="2">CGMCC 4.1621</strain>
    </source>
</reference>
<proteinExistence type="predicted"/>
<sequence>MIIILLLRTLLLVAVAFLIYTAYKFYINPQRKLDIAHDKKEFYFYDDPENTKQNFFITYKGLMFEGEKYLGATEDAFEVLTINISTQQPENLKGFERNDLYFIEEQVLMSYPYAKIEWKYPISRLNIRSINDEDENGLY</sequence>
<protein>
    <submittedName>
        <fullName evidence="1">Sigma-w pathway protein ysdB</fullName>
    </submittedName>
</protein>
<accession>A0ABW2EGW7</accession>
<dbReference type="RefSeq" id="WP_390217004.1">
    <property type="nucleotide sequence ID" value="NZ_JBHSZV010000014.1"/>
</dbReference>
<dbReference type="Proteomes" id="UP001596410">
    <property type="component" value="Unassembled WGS sequence"/>
</dbReference>
<organism evidence="1 2">
    <name type="scientific">Halobacillus seohaensis</name>
    <dbReference type="NCBI Taxonomy" id="447421"/>
    <lineage>
        <taxon>Bacteria</taxon>
        <taxon>Bacillati</taxon>
        <taxon>Bacillota</taxon>
        <taxon>Bacilli</taxon>
        <taxon>Bacillales</taxon>
        <taxon>Bacillaceae</taxon>
        <taxon>Halobacillus</taxon>
    </lineage>
</organism>
<evidence type="ECO:0000313" key="1">
    <source>
        <dbReference type="EMBL" id="MFC7061574.1"/>
    </source>
</evidence>
<dbReference type="EMBL" id="JBHSZV010000014">
    <property type="protein sequence ID" value="MFC7061574.1"/>
    <property type="molecule type" value="Genomic_DNA"/>
</dbReference>
<name>A0ABW2EGW7_9BACI</name>
<evidence type="ECO:0000313" key="2">
    <source>
        <dbReference type="Proteomes" id="UP001596410"/>
    </source>
</evidence>
<keyword evidence="2" id="KW-1185">Reference proteome</keyword>
<comment type="caution">
    <text evidence="1">The sequence shown here is derived from an EMBL/GenBank/DDBJ whole genome shotgun (WGS) entry which is preliminary data.</text>
</comment>